<dbReference type="Proteomes" id="UP001360560">
    <property type="component" value="Unassembled WGS sequence"/>
</dbReference>
<dbReference type="AlphaFoldDB" id="A0AAV5QEG4"/>
<name>A0AAV5QEG4_9ASCO</name>
<feature type="region of interest" description="Disordered" evidence="1">
    <location>
        <begin position="281"/>
        <end position="311"/>
    </location>
</feature>
<gene>
    <name evidence="2" type="ORF">DASC09_004680</name>
</gene>
<sequence>MLTDKSYDHGLLEHLFGNEYTRKRVISARLRKEDPEIKQLKLRHYLGDSYNNNYHQAETSDLSSARTSHTNIYRFQSVNVEVAKKSANKKESVTLFELQDETTDDKYVIKSFSDNHFLNRRHYRRLTNANSSYHGLENFSKWKIANCFSRDEHDFIRALVNIPKAKATSKSESLAHVYQQRKRTSCNHQRLTMLDSKRKNSKEMTSTAYFQYCYKYNLYVIERMHFDSLFMYHIKGIRVKHPYNRNFVPSHIQCYDPSRFNRIFRHIMEMNQFFAKNPLARASESTNTENENHNKDKYEDDDEYSDDDGQQSSGPFFIRSLSDFKELYPNIDISNKDTYNEQYYEIKLIRDWLVANGHINEGKKVPRSSVFIEQDP</sequence>
<feature type="compositionally biased region" description="Acidic residues" evidence="1">
    <location>
        <begin position="299"/>
        <end position="309"/>
    </location>
</feature>
<evidence type="ECO:0000313" key="3">
    <source>
        <dbReference type="Proteomes" id="UP001360560"/>
    </source>
</evidence>
<protein>
    <submittedName>
        <fullName evidence="2">Uncharacterized protein</fullName>
    </submittedName>
</protein>
<comment type="caution">
    <text evidence="2">The sequence shown here is derived from an EMBL/GenBank/DDBJ whole genome shotgun (WGS) entry which is preliminary data.</text>
</comment>
<organism evidence="2 3">
    <name type="scientific">Saccharomycopsis crataegensis</name>
    <dbReference type="NCBI Taxonomy" id="43959"/>
    <lineage>
        <taxon>Eukaryota</taxon>
        <taxon>Fungi</taxon>
        <taxon>Dikarya</taxon>
        <taxon>Ascomycota</taxon>
        <taxon>Saccharomycotina</taxon>
        <taxon>Saccharomycetes</taxon>
        <taxon>Saccharomycopsidaceae</taxon>
        <taxon>Saccharomycopsis</taxon>
    </lineage>
</organism>
<reference evidence="2 3" key="1">
    <citation type="journal article" date="2023" name="Elife">
        <title>Identification of key yeast species and microbe-microbe interactions impacting larval growth of Drosophila in the wild.</title>
        <authorList>
            <person name="Mure A."/>
            <person name="Sugiura Y."/>
            <person name="Maeda R."/>
            <person name="Honda K."/>
            <person name="Sakurai N."/>
            <person name="Takahashi Y."/>
            <person name="Watada M."/>
            <person name="Katoh T."/>
            <person name="Gotoh A."/>
            <person name="Gotoh Y."/>
            <person name="Taniguchi I."/>
            <person name="Nakamura K."/>
            <person name="Hayashi T."/>
            <person name="Katayama T."/>
            <person name="Uemura T."/>
            <person name="Hattori Y."/>
        </authorList>
    </citation>
    <scope>NUCLEOTIDE SEQUENCE [LARGE SCALE GENOMIC DNA]</scope>
    <source>
        <strain evidence="2 3">SC-9</strain>
    </source>
</reference>
<evidence type="ECO:0000256" key="1">
    <source>
        <dbReference type="SAM" id="MobiDB-lite"/>
    </source>
</evidence>
<dbReference type="EMBL" id="BTFZ01000001">
    <property type="protein sequence ID" value="GMM33143.1"/>
    <property type="molecule type" value="Genomic_DNA"/>
</dbReference>
<keyword evidence="3" id="KW-1185">Reference proteome</keyword>
<evidence type="ECO:0000313" key="2">
    <source>
        <dbReference type="EMBL" id="GMM33143.1"/>
    </source>
</evidence>
<dbReference type="RefSeq" id="XP_064850143.1">
    <property type="nucleotide sequence ID" value="XM_064994071.1"/>
</dbReference>
<proteinExistence type="predicted"/>
<accession>A0AAV5QEG4</accession>
<dbReference type="GeneID" id="90071122"/>